<accession>A0A1B6BZ85</accession>
<sequence length="102" mass="11657">MSVLFQSCQGSSTTLKRKTKELSTKLRTFKYLRHNDSIANDFFITQEENNTILHFGEEAFRFEDLCPDGGCDDLMSEVMYFLVEIIASFFGLSWGAAGQMIH</sequence>
<organism evidence="1">
    <name type="scientific">Clastoptera arizonana</name>
    <name type="common">Arizona spittle bug</name>
    <dbReference type="NCBI Taxonomy" id="38151"/>
    <lineage>
        <taxon>Eukaryota</taxon>
        <taxon>Metazoa</taxon>
        <taxon>Ecdysozoa</taxon>
        <taxon>Arthropoda</taxon>
        <taxon>Hexapoda</taxon>
        <taxon>Insecta</taxon>
        <taxon>Pterygota</taxon>
        <taxon>Neoptera</taxon>
        <taxon>Paraneoptera</taxon>
        <taxon>Hemiptera</taxon>
        <taxon>Auchenorrhyncha</taxon>
        <taxon>Cercopoidea</taxon>
        <taxon>Clastopteridae</taxon>
        <taxon>Clastoptera</taxon>
    </lineage>
</organism>
<evidence type="ECO:0000313" key="1">
    <source>
        <dbReference type="EMBL" id="JAS06285.1"/>
    </source>
</evidence>
<gene>
    <name evidence="1" type="ORF">g.7794</name>
</gene>
<dbReference type="EMBL" id="GEDC01031013">
    <property type="protein sequence ID" value="JAS06285.1"/>
    <property type="molecule type" value="Transcribed_RNA"/>
</dbReference>
<dbReference type="AlphaFoldDB" id="A0A1B6BZ85"/>
<proteinExistence type="predicted"/>
<name>A0A1B6BZ85_9HEMI</name>
<reference evidence="1" key="1">
    <citation type="submission" date="2015-12" db="EMBL/GenBank/DDBJ databases">
        <title>De novo transcriptome assembly of four potential Pierce s Disease insect vectors from Arizona vineyards.</title>
        <authorList>
            <person name="Tassone E.E."/>
        </authorList>
    </citation>
    <scope>NUCLEOTIDE SEQUENCE</scope>
</reference>
<protein>
    <submittedName>
        <fullName evidence="1">Uncharacterized protein</fullName>
    </submittedName>
</protein>